<proteinExistence type="predicted"/>
<reference evidence="2" key="1">
    <citation type="submission" date="2014-11" db="EMBL/GenBank/DDBJ databases">
        <authorList>
            <person name="Amaro Gonzalez C."/>
        </authorList>
    </citation>
    <scope>NUCLEOTIDE SEQUENCE</scope>
</reference>
<name>A0A0E9V1L5_ANGAN</name>
<keyword evidence="1" id="KW-0732">Signal</keyword>
<evidence type="ECO:0000256" key="1">
    <source>
        <dbReference type="SAM" id="SignalP"/>
    </source>
</evidence>
<dbReference type="AlphaFoldDB" id="A0A0E9V1L5"/>
<dbReference type="EMBL" id="GBXM01037429">
    <property type="protein sequence ID" value="JAH71148.1"/>
    <property type="molecule type" value="Transcribed_RNA"/>
</dbReference>
<organism evidence="2">
    <name type="scientific">Anguilla anguilla</name>
    <name type="common">European freshwater eel</name>
    <name type="synonym">Muraena anguilla</name>
    <dbReference type="NCBI Taxonomy" id="7936"/>
    <lineage>
        <taxon>Eukaryota</taxon>
        <taxon>Metazoa</taxon>
        <taxon>Chordata</taxon>
        <taxon>Craniata</taxon>
        <taxon>Vertebrata</taxon>
        <taxon>Euteleostomi</taxon>
        <taxon>Actinopterygii</taxon>
        <taxon>Neopterygii</taxon>
        <taxon>Teleostei</taxon>
        <taxon>Anguilliformes</taxon>
        <taxon>Anguillidae</taxon>
        <taxon>Anguilla</taxon>
    </lineage>
</organism>
<protein>
    <submittedName>
        <fullName evidence="2">Uncharacterized protein</fullName>
    </submittedName>
</protein>
<feature type="signal peptide" evidence="1">
    <location>
        <begin position="1"/>
        <end position="21"/>
    </location>
</feature>
<sequence>MHTWMHTCVQLQLLRIRACSSEFCDDAVWAGEPIGSGFMGIMRRYLILSVKHDIGSCF</sequence>
<feature type="chain" id="PRO_5002433630" evidence="1">
    <location>
        <begin position="22"/>
        <end position="58"/>
    </location>
</feature>
<evidence type="ECO:0000313" key="2">
    <source>
        <dbReference type="EMBL" id="JAH71148.1"/>
    </source>
</evidence>
<accession>A0A0E9V1L5</accession>
<reference evidence="2" key="2">
    <citation type="journal article" date="2015" name="Fish Shellfish Immunol.">
        <title>Early steps in the European eel (Anguilla anguilla)-Vibrio vulnificus interaction in the gills: Role of the RtxA13 toxin.</title>
        <authorList>
            <person name="Callol A."/>
            <person name="Pajuelo D."/>
            <person name="Ebbesson L."/>
            <person name="Teles M."/>
            <person name="MacKenzie S."/>
            <person name="Amaro C."/>
        </authorList>
    </citation>
    <scope>NUCLEOTIDE SEQUENCE</scope>
</reference>